<keyword evidence="2" id="KW-0378">Hydrolase</keyword>
<proteinExistence type="predicted"/>
<dbReference type="GO" id="GO:0008758">
    <property type="term" value="F:UDP-2,3-diacylglucosamine hydrolase activity"/>
    <property type="evidence" value="ECO:0007669"/>
    <property type="project" value="TreeGrafter"/>
</dbReference>
<dbReference type="SUPFAM" id="SSF56300">
    <property type="entry name" value="Metallo-dependent phosphatases"/>
    <property type="match status" value="1"/>
</dbReference>
<evidence type="ECO:0000259" key="4">
    <source>
        <dbReference type="Pfam" id="PF00149"/>
    </source>
</evidence>
<keyword evidence="3" id="KW-0472">Membrane</keyword>
<dbReference type="PANTHER" id="PTHR31302:SF31">
    <property type="entry name" value="PHOSPHODIESTERASE YAEI"/>
    <property type="match status" value="1"/>
</dbReference>
<dbReference type="InterPro" id="IPR029052">
    <property type="entry name" value="Metallo-depent_PP-like"/>
</dbReference>
<evidence type="ECO:0000256" key="3">
    <source>
        <dbReference type="SAM" id="Phobius"/>
    </source>
</evidence>
<keyword evidence="3" id="KW-1133">Transmembrane helix</keyword>
<feature type="transmembrane region" description="Helical" evidence="3">
    <location>
        <begin position="6"/>
        <end position="26"/>
    </location>
</feature>
<dbReference type="GO" id="GO:0016020">
    <property type="term" value="C:membrane"/>
    <property type="evidence" value="ECO:0007669"/>
    <property type="project" value="GOC"/>
</dbReference>
<dbReference type="InterPro" id="IPR051158">
    <property type="entry name" value="Metallophosphoesterase_sf"/>
</dbReference>
<dbReference type="GO" id="GO:0009245">
    <property type="term" value="P:lipid A biosynthetic process"/>
    <property type="evidence" value="ECO:0007669"/>
    <property type="project" value="TreeGrafter"/>
</dbReference>
<dbReference type="InterPro" id="IPR004843">
    <property type="entry name" value="Calcineurin-like_PHP"/>
</dbReference>
<dbReference type="Proteomes" id="UP000487649">
    <property type="component" value="Unassembled WGS sequence"/>
</dbReference>
<sequence length="272" mass="30143">MKKFPIYVLTVAGLIILFFFYSLCILKFSIKVDETIIKNPNIPTTFDGIRLIQFGDTLLENEEDLSVFEKAVNEINRLNPDIVIFTGGLFQKGTISSALSNEASKLLSNIQSPLAKVAVLGDDDLENEQAITDLLTNAGFRVLKNESLPLYNGSSESITLIGVNSLTTTPPLQTLLAQNSDANTFNILLLHEPTPASVVTDYPVELQLSGHCRGITSNDKTQPNYCSQFYNGTYRFADRLTLHVNQGLNRSNEVAALLRRPTLQSFLLIKEQ</sequence>
<comment type="caution">
    <text evidence="5">The sequence shown here is derived from an EMBL/GenBank/DDBJ whole genome shotgun (WGS) entry which is preliminary data.</text>
</comment>
<dbReference type="RefSeq" id="WP_081448245.1">
    <property type="nucleotide sequence ID" value="NZ_JADPEN010000009.1"/>
</dbReference>
<dbReference type="Gene3D" id="3.60.21.10">
    <property type="match status" value="1"/>
</dbReference>
<name>A0A9X4XFH1_9FIRM</name>
<keyword evidence="3" id="KW-0812">Transmembrane</keyword>
<dbReference type="PANTHER" id="PTHR31302">
    <property type="entry name" value="TRANSMEMBRANE PROTEIN WITH METALLOPHOSPHOESTERASE DOMAIN-RELATED"/>
    <property type="match status" value="1"/>
</dbReference>
<dbReference type="Pfam" id="PF00149">
    <property type="entry name" value="Metallophos"/>
    <property type="match status" value="1"/>
</dbReference>
<reference evidence="5 6" key="1">
    <citation type="journal article" date="2019" name="Nat. Med.">
        <title>A library of human gut bacterial isolates paired with longitudinal multiomics data enables mechanistic microbiome research.</title>
        <authorList>
            <person name="Poyet M."/>
            <person name="Groussin M."/>
            <person name="Gibbons S.M."/>
            <person name="Avila-Pacheco J."/>
            <person name="Jiang X."/>
            <person name="Kearney S.M."/>
            <person name="Perrotta A.R."/>
            <person name="Berdy B."/>
            <person name="Zhao S."/>
            <person name="Lieberman T.D."/>
            <person name="Swanson P.K."/>
            <person name="Smith M."/>
            <person name="Roesemann S."/>
            <person name="Alexander J.E."/>
            <person name="Rich S.A."/>
            <person name="Livny J."/>
            <person name="Vlamakis H."/>
            <person name="Clish C."/>
            <person name="Bullock K."/>
            <person name="Deik A."/>
            <person name="Scott J."/>
            <person name="Pierce K.A."/>
            <person name="Xavier R.J."/>
            <person name="Alm E.J."/>
        </authorList>
    </citation>
    <scope>NUCLEOTIDE SEQUENCE [LARGE SCALE GENOMIC DNA]</scope>
    <source>
        <strain evidence="5 6">BIOML-A198</strain>
    </source>
</reference>
<organism evidence="5 6">
    <name type="scientific">Turicibacter sanguinis</name>
    <dbReference type="NCBI Taxonomy" id="154288"/>
    <lineage>
        <taxon>Bacteria</taxon>
        <taxon>Bacillati</taxon>
        <taxon>Bacillota</taxon>
        <taxon>Erysipelotrichia</taxon>
        <taxon>Erysipelotrichales</taxon>
        <taxon>Turicibacteraceae</taxon>
        <taxon>Turicibacter</taxon>
    </lineage>
</organism>
<feature type="domain" description="Calcineurin-like phosphoesterase" evidence="4">
    <location>
        <begin position="50"/>
        <end position="211"/>
    </location>
</feature>
<accession>A0A9X4XFH1</accession>
<dbReference type="GO" id="GO:0046872">
    <property type="term" value="F:metal ion binding"/>
    <property type="evidence" value="ECO:0007669"/>
    <property type="project" value="UniProtKB-KW"/>
</dbReference>
<keyword evidence="1" id="KW-0479">Metal-binding</keyword>
<dbReference type="EMBL" id="WMQE01000009">
    <property type="protein sequence ID" value="MTK20905.1"/>
    <property type="molecule type" value="Genomic_DNA"/>
</dbReference>
<evidence type="ECO:0000313" key="5">
    <source>
        <dbReference type="EMBL" id="MTK20905.1"/>
    </source>
</evidence>
<evidence type="ECO:0000256" key="1">
    <source>
        <dbReference type="ARBA" id="ARBA00022723"/>
    </source>
</evidence>
<evidence type="ECO:0000256" key="2">
    <source>
        <dbReference type="ARBA" id="ARBA00022801"/>
    </source>
</evidence>
<protein>
    <recommendedName>
        <fullName evidence="4">Calcineurin-like phosphoesterase domain-containing protein</fullName>
    </recommendedName>
</protein>
<evidence type="ECO:0000313" key="6">
    <source>
        <dbReference type="Proteomes" id="UP000487649"/>
    </source>
</evidence>
<gene>
    <name evidence="5" type="ORF">GMA92_05665</name>
</gene>
<dbReference type="AlphaFoldDB" id="A0A9X4XFH1"/>